<keyword evidence="6" id="KW-0067">ATP-binding</keyword>
<keyword evidence="9" id="KW-0472">Membrane</keyword>
<sequence>MNNLPNFLNYGYEIIEELGRNREGGRITWKGKKIETNTEVVIKQFCFASAGSSWSGFKAYEREIQVLQNLNHPGIPRYLGSFPTENGFCLLQEYINAPSLAVSRSFEPENIKTIAIKILEILVYLQHLIPPIIHQDLKPENILVDNDLNVYVIDFGFARIGTNEVANSSMIKGTPGFISPEQVRKPTEASDLYSLGATLICLLTGKKSTEIQDLTGENNPYKIEFQHLLPRLSLRFIQWLAKMVEPSQKDRYKNAAEALETLKPLYVIRYPEVQRSQSELKFQANQIGEKIPKTVTLTNSIPETVLEGELWVAPHPNDPPHTPDTHTWISLTPKRFTGNKAEIRITVDTSKLLAAKVYQREMILRTNAVPETLSFIVKVQTAAFPIEKKKIPYLAVALILIIATALGWFLSSALGMINLLFHQTGQWLDGNAILSFFVVIAIVGFFIILLGIARIEKYNDRLIFYLSLFGALGFFASFVVLEFFIKANIIQAILAMIACTLVGFVLAWLLNGLVAIFHENTRQQRLSRGMTPIISLLTIGMGMASGIGFNIGFLNPYILLALAGTSLPLAIMILYPQFKQAKLIAKYRKAEKEQHLIQP</sequence>
<proteinExistence type="predicted"/>
<dbReference type="Pfam" id="PF00069">
    <property type="entry name" value="Pkinase"/>
    <property type="match status" value="1"/>
</dbReference>
<feature type="transmembrane region" description="Helical" evidence="9">
    <location>
        <begin position="393"/>
        <end position="421"/>
    </location>
</feature>
<gene>
    <name evidence="11" type="ORF">DSM107014_02775</name>
</gene>
<dbReference type="InterPro" id="IPR036259">
    <property type="entry name" value="MFS_trans_sf"/>
</dbReference>
<dbReference type="PROSITE" id="PS00108">
    <property type="entry name" value="PROTEIN_KINASE_ST"/>
    <property type="match status" value="1"/>
</dbReference>
<keyword evidence="9" id="KW-1133">Transmembrane helix</keyword>
<accession>A0A941GNS0</accession>
<comment type="catalytic activity">
    <reaction evidence="8">
        <text>L-seryl-[protein] + ATP = O-phospho-L-seryl-[protein] + ADP + H(+)</text>
        <dbReference type="Rhea" id="RHEA:17989"/>
        <dbReference type="Rhea" id="RHEA-COMP:9863"/>
        <dbReference type="Rhea" id="RHEA-COMP:11604"/>
        <dbReference type="ChEBI" id="CHEBI:15378"/>
        <dbReference type="ChEBI" id="CHEBI:29999"/>
        <dbReference type="ChEBI" id="CHEBI:30616"/>
        <dbReference type="ChEBI" id="CHEBI:83421"/>
        <dbReference type="ChEBI" id="CHEBI:456216"/>
        <dbReference type="EC" id="2.7.11.1"/>
    </reaction>
</comment>
<dbReference type="PANTHER" id="PTHR24363:SF0">
    <property type="entry name" value="SERINE_THREONINE KINASE LIKE DOMAIN CONTAINING 1"/>
    <property type="match status" value="1"/>
</dbReference>
<keyword evidence="9" id="KW-0812">Transmembrane</keyword>
<dbReference type="GO" id="GO:0004674">
    <property type="term" value="F:protein serine/threonine kinase activity"/>
    <property type="evidence" value="ECO:0007669"/>
    <property type="project" value="UniProtKB-KW"/>
</dbReference>
<dbReference type="Gene3D" id="1.10.510.10">
    <property type="entry name" value="Transferase(Phosphotransferase) domain 1"/>
    <property type="match status" value="1"/>
</dbReference>
<keyword evidence="3" id="KW-0808">Transferase</keyword>
<dbReference type="CDD" id="cd14014">
    <property type="entry name" value="STKc_PknB_like"/>
    <property type="match status" value="1"/>
</dbReference>
<dbReference type="InterPro" id="IPR000719">
    <property type="entry name" value="Prot_kinase_dom"/>
</dbReference>
<dbReference type="PROSITE" id="PS50011">
    <property type="entry name" value="PROTEIN_KINASE_DOM"/>
    <property type="match status" value="1"/>
</dbReference>
<evidence type="ECO:0000256" key="4">
    <source>
        <dbReference type="ARBA" id="ARBA00022741"/>
    </source>
</evidence>
<feature type="transmembrane region" description="Helical" evidence="9">
    <location>
        <begin position="462"/>
        <end position="485"/>
    </location>
</feature>
<comment type="catalytic activity">
    <reaction evidence="7">
        <text>L-threonyl-[protein] + ATP = O-phospho-L-threonyl-[protein] + ADP + H(+)</text>
        <dbReference type="Rhea" id="RHEA:46608"/>
        <dbReference type="Rhea" id="RHEA-COMP:11060"/>
        <dbReference type="Rhea" id="RHEA-COMP:11605"/>
        <dbReference type="ChEBI" id="CHEBI:15378"/>
        <dbReference type="ChEBI" id="CHEBI:30013"/>
        <dbReference type="ChEBI" id="CHEBI:30616"/>
        <dbReference type="ChEBI" id="CHEBI:61977"/>
        <dbReference type="ChEBI" id="CHEBI:456216"/>
        <dbReference type="EC" id="2.7.11.1"/>
    </reaction>
</comment>
<feature type="transmembrane region" description="Helical" evidence="9">
    <location>
        <begin position="529"/>
        <end position="551"/>
    </location>
</feature>
<dbReference type="InterPro" id="IPR011009">
    <property type="entry name" value="Kinase-like_dom_sf"/>
</dbReference>
<evidence type="ECO:0000256" key="7">
    <source>
        <dbReference type="ARBA" id="ARBA00047899"/>
    </source>
</evidence>
<feature type="transmembrane region" description="Helical" evidence="9">
    <location>
        <begin position="557"/>
        <end position="578"/>
    </location>
</feature>
<evidence type="ECO:0000256" key="2">
    <source>
        <dbReference type="ARBA" id="ARBA00022527"/>
    </source>
</evidence>
<protein>
    <recommendedName>
        <fullName evidence="1">non-specific serine/threonine protein kinase</fullName>
        <ecNumber evidence="1">2.7.11.1</ecNumber>
    </recommendedName>
</protein>
<dbReference type="AlphaFoldDB" id="A0A941GNS0"/>
<keyword evidence="5 11" id="KW-0418">Kinase</keyword>
<dbReference type="SMART" id="SM00220">
    <property type="entry name" value="S_TKc"/>
    <property type="match status" value="1"/>
</dbReference>
<name>A0A941GNS0_9CHRO</name>
<feature type="transmembrane region" description="Helical" evidence="9">
    <location>
        <begin position="433"/>
        <end position="455"/>
    </location>
</feature>
<keyword evidence="4" id="KW-0547">Nucleotide-binding</keyword>
<dbReference type="EMBL" id="JADQBC010000012">
    <property type="protein sequence ID" value="MBR8826820.1"/>
    <property type="molecule type" value="Genomic_DNA"/>
</dbReference>
<reference evidence="11" key="1">
    <citation type="submission" date="2021-02" db="EMBL/GenBank/DDBJ databases">
        <title>Metagenome analyses of Stigonema ocellatum DSM 106950, Chlorogloea purpurea SAG 13.99 and Gomphosphaeria aponina DSM 107014.</title>
        <authorList>
            <person name="Marter P."/>
            <person name="Huang S."/>
        </authorList>
    </citation>
    <scope>NUCLEOTIDE SEQUENCE</scope>
    <source>
        <strain evidence="11">JP213</strain>
    </source>
</reference>
<evidence type="ECO:0000256" key="6">
    <source>
        <dbReference type="ARBA" id="ARBA00022840"/>
    </source>
</evidence>
<dbReference type="Proteomes" id="UP000767446">
    <property type="component" value="Unassembled WGS sequence"/>
</dbReference>
<evidence type="ECO:0000256" key="5">
    <source>
        <dbReference type="ARBA" id="ARBA00022777"/>
    </source>
</evidence>
<comment type="caution">
    <text evidence="11">The sequence shown here is derived from an EMBL/GenBank/DDBJ whole genome shotgun (WGS) entry which is preliminary data.</text>
</comment>
<evidence type="ECO:0000256" key="8">
    <source>
        <dbReference type="ARBA" id="ARBA00048679"/>
    </source>
</evidence>
<dbReference type="EC" id="2.7.11.1" evidence="1"/>
<organism evidence="11 12">
    <name type="scientific">Gomphosphaeria aponina SAG 52.96 = DSM 107014</name>
    <dbReference type="NCBI Taxonomy" id="1521640"/>
    <lineage>
        <taxon>Bacteria</taxon>
        <taxon>Bacillati</taxon>
        <taxon>Cyanobacteriota</taxon>
        <taxon>Cyanophyceae</taxon>
        <taxon>Oscillatoriophycideae</taxon>
        <taxon>Chroococcales</taxon>
        <taxon>Gomphosphaeriaceae</taxon>
        <taxon>Gomphosphaeria</taxon>
    </lineage>
</organism>
<evidence type="ECO:0000313" key="11">
    <source>
        <dbReference type="EMBL" id="MBR8826820.1"/>
    </source>
</evidence>
<evidence type="ECO:0000259" key="10">
    <source>
        <dbReference type="PROSITE" id="PS50011"/>
    </source>
</evidence>
<evidence type="ECO:0000256" key="3">
    <source>
        <dbReference type="ARBA" id="ARBA00022679"/>
    </source>
</evidence>
<evidence type="ECO:0000313" key="12">
    <source>
        <dbReference type="Proteomes" id="UP000767446"/>
    </source>
</evidence>
<dbReference type="InterPro" id="IPR008271">
    <property type="entry name" value="Ser/Thr_kinase_AS"/>
</dbReference>
<dbReference type="GO" id="GO:0005524">
    <property type="term" value="F:ATP binding"/>
    <property type="evidence" value="ECO:0007669"/>
    <property type="project" value="UniProtKB-KW"/>
</dbReference>
<keyword evidence="2" id="KW-0723">Serine/threonine-protein kinase</keyword>
<dbReference type="PANTHER" id="PTHR24363">
    <property type="entry name" value="SERINE/THREONINE PROTEIN KINASE"/>
    <property type="match status" value="1"/>
</dbReference>
<evidence type="ECO:0000256" key="1">
    <source>
        <dbReference type="ARBA" id="ARBA00012513"/>
    </source>
</evidence>
<feature type="transmembrane region" description="Helical" evidence="9">
    <location>
        <begin position="491"/>
        <end position="517"/>
    </location>
</feature>
<feature type="domain" description="Protein kinase" evidence="10">
    <location>
        <begin position="12"/>
        <end position="266"/>
    </location>
</feature>
<dbReference type="SUPFAM" id="SSF56112">
    <property type="entry name" value="Protein kinase-like (PK-like)"/>
    <property type="match status" value="1"/>
</dbReference>
<evidence type="ECO:0000256" key="9">
    <source>
        <dbReference type="SAM" id="Phobius"/>
    </source>
</evidence>
<dbReference type="SUPFAM" id="SSF103473">
    <property type="entry name" value="MFS general substrate transporter"/>
    <property type="match status" value="1"/>
</dbReference>